<evidence type="ECO:0008006" key="4">
    <source>
        <dbReference type="Google" id="ProtNLM"/>
    </source>
</evidence>
<feature type="region of interest" description="Disordered" evidence="1">
    <location>
        <begin position="224"/>
        <end position="254"/>
    </location>
</feature>
<dbReference type="OrthoDB" id="6372253at2"/>
<dbReference type="AlphaFoldDB" id="A0A1T5HDC2"/>
<keyword evidence="3" id="KW-1185">Reference proteome</keyword>
<organism evidence="2 3">
    <name type="scientific">Dyadobacter psychrophilus</name>
    <dbReference type="NCBI Taxonomy" id="651661"/>
    <lineage>
        <taxon>Bacteria</taxon>
        <taxon>Pseudomonadati</taxon>
        <taxon>Bacteroidota</taxon>
        <taxon>Cytophagia</taxon>
        <taxon>Cytophagales</taxon>
        <taxon>Spirosomataceae</taxon>
        <taxon>Dyadobacter</taxon>
    </lineage>
</organism>
<dbReference type="STRING" id="651661.SAMN05660293_05353"/>
<evidence type="ECO:0000313" key="2">
    <source>
        <dbReference type="EMBL" id="SKC18678.1"/>
    </source>
</evidence>
<accession>A0A1T5HDC2</accession>
<evidence type="ECO:0000256" key="1">
    <source>
        <dbReference type="SAM" id="MobiDB-lite"/>
    </source>
</evidence>
<proteinExistence type="predicted"/>
<dbReference type="RefSeq" id="WP_082217782.1">
    <property type="nucleotide sequence ID" value="NZ_FUZA01000011.1"/>
</dbReference>
<gene>
    <name evidence="2" type="ORF">SAMN05660293_05353</name>
</gene>
<dbReference type="EMBL" id="FUZA01000011">
    <property type="protein sequence ID" value="SKC18678.1"/>
    <property type="molecule type" value="Genomic_DNA"/>
</dbReference>
<feature type="compositionally biased region" description="Low complexity" evidence="1">
    <location>
        <begin position="228"/>
        <end position="243"/>
    </location>
</feature>
<dbReference type="Proteomes" id="UP000190897">
    <property type="component" value="Unassembled WGS sequence"/>
</dbReference>
<protein>
    <recommendedName>
        <fullName evidence="4">DUF3945 domain-containing protein</fullName>
    </recommendedName>
</protein>
<evidence type="ECO:0000313" key="3">
    <source>
        <dbReference type="Proteomes" id="UP000190897"/>
    </source>
</evidence>
<sequence length="254" mass="28954">MNQRNLDYLKDQVKYAGFGQQLQAQLEENVRKQLPEFALRDQRIFEGKELALALHFKRSEHSDMYFFNSYMASLKKAGQDQKVNQSFALASPYAITLKEAFNLMDGRAVNKDITDKEGKIYNAWLQLDFKNVDANGNYKFRQFHQNYGFDLERSLSNLAIKELGEPLQKDKLLASLRRGNRQQVSLLGGDKELKVFVEASPQFKAIILTDQSARKLSQNLNASQQVTKSAQKSLGQQKGQGVKSQKRKGLSINP</sequence>
<name>A0A1T5HDC2_9BACT</name>
<feature type="compositionally biased region" description="Basic residues" evidence="1">
    <location>
        <begin position="244"/>
        <end position="254"/>
    </location>
</feature>
<reference evidence="3" key="1">
    <citation type="submission" date="2017-02" db="EMBL/GenBank/DDBJ databases">
        <authorList>
            <person name="Varghese N."/>
            <person name="Submissions S."/>
        </authorList>
    </citation>
    <scope>NUCLEOTIDE SEQUENCE [LARGE SCALE GENOMIC DNA]</scope>
    <source>
        <strain evidence="3">DSM 22270</strain>
    </source>
</reference>